<name>A0ABW5NT58_9FLAO</name>
<feature type="signal peptide" evidence="2">
    <location>
        <begin position="1"/>
        <end position="20"/>
    </location>
</feature>
<feature type="region of interest" description="Disordered" evidence="1">
    <location>
        <begin position="118"/>
        <end position="138"/>
    </location>
</feature>
<feature type="chain" id="PRO_5045104699" evidence="2">
    <location>
        <begin position="21"/>
        <end position="540"/>
    </location>
</feature>
<dbReference type="Proteomes" id="UP001597480">
    <property type="component" value="Unassembled WGS sequence"/>
</dbReference>
<feature type="compositionally biased region" description="Polar residues" evidence="1">
    <location>
        <begin position="118"/>
        <end position="130"/>
    </location>
</feature>
<dbReference type="InterPro" id="IPR026341">
    <property type="entry name" value="T9SS_type_B"/>
</dbReference>
<evidence type="ECO:0000256" key="1">
    <source>
        <dbReference type="SAM" id="MobiDB-lite"/>
    </source>
</evidence>
<keyword evidence="4" id="KW-1185">Reference proteome</keyword>
<keyword evidence="2" id="KW-0732">Signal</keyword>
<reference evidence="4" key="1">
    <citation type="journal article" date="2019" name="Int. J. Syst. Evol. Microbiol.">
        <title>The Global Catalogue of Microorganisms (GCM) 10K type strain sequencing project: providing services to taxonomists for standard genome sequencing and annotation.</title>
        <authorList>
            <consortium name="The Broad Institute Genomics Platform"/>
            <consortium name="The Broad Institute Genome Sequencing Center for Infectious Disease"/>
            <person name="Wu L."/>
            <person name="Ma J."/>
        </authorList>
    </citation>
    <scope>NUCLEOTIDE SEQUENCE [LARGE SCALE GENOMIC DNA]</scope>
    <source>
        <strain evidence="4">KCTC 42107</strain>
    </source>
</reference>
<dbReference type="NCBIfam" id="TIGR04131">
    <property type="entry name" value="Bac_Flav_CTERM"/>
    <property type="match status" value="1"/>
</dbReference>
<protein>
    <submittedName>
        <fullName evidence="3">T9SS type B sorting domain-containing protein</fullName>
    </submittedName>
</protein>
<evidence type="ECO:0000313" key="3">
    <source>
        <dbReference type="EMBL" id="MFD2601472.1"/>
    </source>
</evidence>
<evidence type="ECO:0000256" key="2">
    <source>
        <dbReference type="SAM" id="SignalP"/>
    </source>
</evidence>
<sequence length="540" mass="59430">MKTQFTLIMLILFGISPLLAQNDCSDAITVCGNTGFTGLNATGGGNIDEIFNGNNDCSVTSEANSLWLRLPINTSGTLGFTLTPLNPDIDIDFDFYIFGPNATCGNLGHTIRCSTTNPAAAGSSSNQTGMNDVETDTSEGPGEFGNNFLQWLTVQAGEVYYLVIDRPINPSGVTLDSDFSIEWTGTATFYASPEFVNPQLQSTDIVKCDDDAIDDQMTLFDLTTNETMFLAGQPDVVLTYHHNINDVITGENPIANPSAYTNTSNPETIYMRMSRTTTECFVTDQFEIEVTNPVTAGEPDNLELCDFNETGKQKFNLTTNDALIRNGNSSTSVTYYASQSNAQQKVNPLPGLYETGTTTIWARLESTATCQGHDIVSFTVTVTPLPDIIYTLDVKDLTEDDNSIAVVMDNEQDYEFAIDNSSFSDNPLFTRLETGPHTVYIKAKSGCKTVSEEVIILNYPKFFTPNGDNENEVWRIPYLNLHPNAQVTIFDRYGKIITGFTGSGSWDGTFNDSKLPSTDYWFVLQLTTGRIIRGHFSMIR</sequence>
<accession>A0ABW5NT58</accession>
<evidence type="ECO:0000313" key="4">
    <source>
        <dbReference type="Proteomes" id="UP001597480"/>
    </source>
</evidence>
<dbReference type="EMBL" id="JBHUMD010000006">
    <property type="protein sequence ID" value="MFD2601472.1"/>
    <property type="molecule type" value="Genomic_DNA"/>
</dbReference>
<dbReference type="RefSeq" id="WP_379820051.1">
    <property type="nucleotide sequence ID" value="NZ_JBHUMD010000006.1"/>
</dbReference>
<dbReference type="Pfam" id="PF13585">
    <property type="entry name" value="CHU_C"/>
    <property type="match status" value="1"/>
</dbReference>
<gene>
    <name evidence="3" type="ORF">ACFSR3_05335</name>
</gene>
<proteinExistence type="predicted"/>
<organism evidence="3 4">
    <name type="scientific">Flavobacterium suzhouense</name>
    <dbReference type="NCBI Taxonomy" id="1529638"/>
    <lineage>
        <taxon>Bacteria</taxon>
        <taxon>Pseudomonadati</taxon>
        <taxon>Bacteroidota</taxon>
        <taxon>Flavobacteriia</taxon>
        <taxon>Flavobacteriales</taxon>
        <taxon>Flavobacteriaceae</taxon>
        <taxon>Flavobacterium</taxon>
    </lineage>
</organism>
<comment type="caution">
    <text evidence="3">The sequence shown here is derived from an EMBL/GenBank/DDBJ whole genome shotgun (WGS) entry which is preliminary data.</text>
</comment>